<comment type="subcellular location">
    <subcellularLocation>
        <location evidence="1">Cytoplasm</location>
        <location evidence="1">Cytoskeleton</location>
    </subcellularLocation>
</comment>
<dbReference type="InterPro" id="IPR027640">
    <property type="entry name" value="Kinesin-like_fam"/>
</dbReference>
<evidence type="ECO:0000256" key="5">
    <source>
        <dbReference type="ARBA" id="ARBA00023054"/>
    </source>
</evidence>
<sequence>MGKIKVYARLKPSSIDNTQINTISNKVLIDKKIINRDRRATNNSQVQYVFDFDSVFDQSISQTDIFQSIAIEALDRFLEGFNCTIFAYGQTGSGKTYTIEGSARRFEDRGLIPRCISYIYDKIKDREDQEISIHISYFEIYNEIGFDLLNPASRLESLLYTGLPKISIRERGDGQFVTHNLTSHLAADEHIAQHLLLQGSLSRKVASTTMNIHSSRSHAVYTILMTSKVIDSDTMTVSKLNFVDLAGSERVAKTGAEGKILDEAKFINKSLHYLEHVIIQLQKAAKSEGPPKKPVRSSTAPGLDQPRAVQEAWSLTISRSKKKYHIPYRNSLLTMFLRDSLGGNCYTFMISTISSDVTQLDETISTCRFAQRVSCIKNIVTRNEILDDKALIKKLRLHIRDLDREICELKKLLDEKNEALRQPIILASQPLSDDDKEVLYKLIRQFLKGEVVDPLEGGLNTREKILESLFFLKEIILQSSKKKGFSIVNVNKPPLPVKHENSKILKQISLENRVEHEIIKERRIVDKESPKIQNYPDILNRVPLQSNKHMYTQSANIENKELSLSAILSRKAVSSSDRNIPFRENTIITPPVKFPGQKSISLPVSPTSQPSIPSSPNVLFFNQSLNKEVSKPPITPESFNKSLHYISPFEQKRRTQIINKIDSLSKSEQSLRNEKSFLLQNQISLELQKNEDKLAIISSTIESQKRRIKYLLQNGNDRGEIENEIIAQRRLETKARELVCKISDLRATNANSAQKSDQNSFKDIPEISSKNTGLILHNLANEERHQHKLKEGIEQIKILQFEQQLELKEAATRRKLLALKQQLKGNITINELPTKSQSLPNTSYSLDREIQNIDSEKIRNGPDSHNDATPNPSSNSEFQFTPQPPSKQRKSEISKPSPIFRIESNTQSKNEINSKPMDITIQKTKIEVKTKISQERAYMSAVQSNRTRVEKIRKVMSAAIVIQRYWRLYKNRTK</sequence>
<organism evidence="12 13">
    <name type="scientific">Oopsacas minuta</name>
    <dbReference type="NCBI Taxonomy" id="111878"/>
    <lineage>
        <taxon>Eukaryota</taxon>
        <taxon>Metazoa</taxon>
        <taxon>Porifera</taxon>
        <taxon>Hexactinellida</taxon>
        <taxon>Hexasterophora</taxon>
        <taxon>Lyssacinosida</taxon>
        <taxon>Leucopsacidae</taxon>
        <taxon>Oopsacas</taxon>
    </lineage>
</organism>
<proteinExistence type="inferred from homology"/>
<evidence type="ECO:0000256" key="6">
    <source>
        <dbReference type="ARBA" id="ARBA00023175"/>
    </source>
</evidence>
<feature type="region of interest" description="Disordered" evidence="10">
    <location>
        <begin position="285"/>
        <end position="305"/>
    </location>
</feature>
<dbReference type="GO" id="GO:0005524">
    <property type="term" value="F:ATP binding"/>
    <property type="evidence" value="ECO:0007669"/>
    <property type="project" value="UniProtKB-UniRule"/>
</dbReference>
<feature type="compositionally biased region" description="Polar residues" evidence="10">
    <location>
        <begin position="867"/>
        <end position="881"/>
    </location>
</feature>
<dbReference type="CDD" id="cd00106">
    <property type="entry name" value="KISc"/>
    <property type="match status" value="1"/>
</dbReference>
<dbReference type="PANTHER" id="PTHR47968:SF36">
    <property type="entry name" value="KINESIN HEAVY CHAIN ISOFORM X1"/>
    <property type="match status" value="1"/>
</dbReference>
<keyword evidence="7" id="KW-0963">Cytoplasm</keyword>
<dbReference type="EMBL" id="JAKMXF010000066">
    <property type="protein sequence ID" value="KAI6659298.1"/>
    <property type="molecule type" value="Genomic_DNA"/>
</dbReference>
<dbReference type="InterPro" id="IPR019821">
    <property type="entry name" value="Kinesin_motor_CS"/>
</dbReference>
<dbReference type="GO" id="GO:0005874">
    <property type="term" value="C:microtubule"/>
    <property type="evidence" value="ECO:0007669"/>
    <property type="project" value="UniProtKB-KW"/>
</dbReference>
<dbReference type="InterPro" id="IPR027417">
    <property type="entry name" value="P-loop_NTPase"/>
</dbReference>
<comment type="caution">
    <text evidence="12">The sequence shown here is derived from an EMBL/GenBank/DDBJ whole genome shotgun (WGS) entry which is preliminary data.</text>
</comment>
<keyword evidence="4 8" id="KW-0067">ATP-binding</keyword>
<evidence type="ECO:0000259" key="11">
    <source>
        <dbReference type="PROSITE" id="PS50067"/>
    </source>
</evidence>
<dbReference type="PROSITE" id="PS50067">
    <property type="entry name" value="KINESIN_MOTOR_2"/>
    <property type="match status" value="1"/>
</dbReference>
<comment type="similarity">
    <text evidence="8 9">Belongs to the TRAFAC class myosin-kinesin ATPase superfamily. Kinesin family.</text>
</comment>
<evidence type="ECO:0000256" key="9">
    <source>
        <dbReference type="RuleBase" id="RU000394"/>
    </source>
</evidence>
<keyword evidence="2 9" id="KW-0493">Microtubule</keyword>
<evidence type="ECO:0000313" key="13">
    <source>
        <dbReference type="Proteomes" id="UP001165289"/>
    </source>
</evidence>
<feature type="binding site" evidence="8">
    <location>
        <begin position="89"/>
        <end position="96"/>
    </location>
    <ligand>
        <name>ATP</name>
        <dbReference type="ChEBI" id="CHEBI:30616"/>
    </ligand>
</feature>
<dbReference type="PANTHER" id="PTHR47968">
    <property type="entry name" value="CENTROMERE PROTEIN E"/>
    <property type="match status" value="1"/>
</dbReference>
<reference evidence="12 13" key="1">
    <citation type="journal article" date="2023" name="BMC Biol.">
        <title>The compact genome of the sponge Oopsacas minuta (Hexactinellida) is lacking key metazoan core genes.</title>
        <authorList>
            <person name="Santini S."/>
            <person name="Schenkelaars Q."/>
            <person name="Jourda C."/>
            <person name="Duchesne M."/>
            <person name="Belahbib H."/>
            <person name="Rocher C."/>
            <person name="Selva M."/>
            <person name="Riesgo A."/>
            <person name="Vervoort M."/>
            <person name="Leys S.P."/>
            <person name="Kodjabachian L."/>
            <person name="Le Bivic A."/>
            <person name="Borchiellini C."/>
            <person name="Claverie J.M."/>
            <person name="Renard E."/>
        </authorList>
    </citation>
    <scope>NUCLEOTIDE SEQUENCE [LARGE SCALE GENOMIC DNA]</scope>
    <source>
        <strain evidence="12">SPO-2</strain>
    </source>
</reference>
<evidence type="ECO:0000256" key="1">
    <source>
        <dbReference type="ARBA" id="ARBA00004245"/>
    </source>
</evidence>
<keyword evidence="5" id="KW-0175">Coiled coil</keyword>
<feature type="region of interest" description="Disordered" evidence="10">
    <location>
        <begin position="855"/>
        <end position="898"/>
    </location>
</feature>
<dbReference type="PROSITE" id="PS50096">
    <property type="entry name" value="IQ"/>
    <property type="match status" value="1"/>
</dbReference>
<evidence type="ECO:0000313" key="12">
    <source>
        <dbReference type="EMBL" id="KAI6659298.1"/>
    </source>
</evidence>
<gene>
    <name evidence="12" type="ORF">LOD99_14969</name>
</gene>
<dbReference type="InterPro" id="IPR036961">
    <property type="entry name" value="Kinesin_motor_dom_sf"/>
</dbReference>
<evidence type="ECO:0000256" key="4">
    <source>
        <dbReference type="ARBA" id="ARBA00022840"/>
    </source>
</evidence>
<dbReference type="SUPFAM" id="SSF52540">
    <property type="entry name" value="P-loop containing nucleoside triphosphate hydrolases"/>
    <property type="match status" value="1"/>
</dbReference>
<evidence type="ECO:0000256" key="2">
    <source>
        <dbReference type="ARBA" id="ARBA00022701"/>
    </source>
</evidence>
<dbReference type="GO" id="GO:0003777">
    <property type="term" value="F:microtubule motor activity"/>
    <property type="evidence" value="ECO:0007669"/>
    <property type="project" value="InterPro"/>
</dbReference>
<keyword evidence="3 8" id="KW-0547">Nucleotide-binding</keyword>
<dbReference type="Proteomes" id="UP001165289">
    <property type="component" value="Unassembled WGS sequence"/>
</dbReference>
<accession>A0AAV7KDL7</accession>
<keyword evidence="7" id="KW-0206">Cytoskeleton</keyword>
<keyword evidence="6 8" id="KW-0505">Motor protein</keyword>
<evidence type="ECO:0000256" key="8">
    <source>
        <dbReference type="PROSITE-ProRule" id="PRU00283"/>
    </source>
</evidence>
<protein>
    <recommendedName>
        <fullName evidence="9">Kinesin-like protein</fullName>
    </recommendedName>
</protein>
<dbReference type="PROSITE" id="PS00411">
    <property type="entry name" value="KINESIN_MOTOR_1"/>
    <property type="match status" value="1"/>
</dbReference>
<dbReference type="GO" id="GO:0007018">
    <property type="term" value="P:microtubule-based movement"/>
    <property type="evidence" value="ECO:0007669"/>
    <property type="project" value="InterPro"/>
</dbReference>
<dbReference type="Pfam" id="PF00225">
    <property type="entry name" value="Kinesin"/>
    <property type="match status" value="1"/>
</dbReference>
<dbReference type="SMART" id="SM00129">
    <property type="entry name" value="KISc"/>
    <property type="match status" value="1"/>
</dbReference>
<dbReference type="GO" id="GO:0008017">
    <property type="term" value="F:microtubule binding"/>
    <property type="evidence" value="ECO:0007669"/>
    <property type="project" value="InterPro"/>
</dbReference>
<evidence type="ECO:0000256" key="7">
    <source>
        <dbReference type="ARBA" id="ARBA00023212"/>
    </source>
</evidence>
<keyword evidence="13" id="KW-1185">Reference proteome</keyword>
<name>A0AAV7KDL7_9METZ</name>
<feature type="domain" description="Kinesin motor" evidence="11">
    <location>
        <begin position="3"/>
        <end position="376"/>
    </location>
</feature>
<evidence type="ECO:0000256" key="10">
    <source>
        <dbReference type="SAM" id="MobiDB-lite"/>
    </source>
</evidence>
<dbReference type="Gene3D" id="3.40.850.10">
    <property type="entry name" value="Kinesin motor domain"/>
    <property type="match status" value="1"/>
</dbReference>
<dbReference type="AlphaFoldDB" id="A0AAV7KDL7"/>
<dbReference type="InterPro" id="IPR001752">
    <property type="entry name" value="Kinesin_motor_dom"/>
</dbReference>
<feature type="compositionally biased region" description="Basic and acidic residues" evidence="10">
    <location>
        <begin position="855"/>
        <end position="866"/>
    </location>
</feature>
<dbReference type="PRINTS" id="PR00380">
    <property type="entry name" value="KINESINHEAVY"/>
</dbReference>
<evidence type="ECO:0000256" key="3">
    <source>
        <dbReference type="ARBA" id="ARBA00022741"/>
    </source>
</evidence>